<evidence type="ECO:0000313" key="2">
    <source>
        <dbReference type="Proteomes" id="UP000265520"/>
    </source>
</evidence>
<dbReference type="AlphaFoldDB" id="A0A392S1I5"/>
<organism evidence="1 2">
    <name type="scientific">Trifolium medium</name>
    <dbReference type="NCBI Taxonomy" id="97028"/>
    <lineage>
        <taxon>Eukaryota</taxon>
        <taxon>Viridiplantae</taxon>
        <taxon>Streptophyta</taxon>
        <taxon>Embryophyta</taxon>
        <taxon>Tracheophyta</taxon>
        <taxon>Spermatophyta</taxon>
        <taxon>Magnoliopsida</taxon>
        <taxon>eudicotyledons</taxon>
        <taxon>Gunneridae</taxon>
        <taxon>Pentapetalae</taxon>
        <taxon>rosids</taxon>
        <taxon>fabids</taxon>
        <taxon>Fabales</taxon>
        <taxon>Fabaceae</taxon>
        <taxon>Papilionoideae</taxon>
        <taxon>50 kb inversion clade</taxon>
        <taxon>NPAAA clade</taxon>
        <taxon>Hologalegina</taxon>
        <taxon>IRL clade</taxon>
        <taxon>Trifolieae</taxon>
        <taxon>Trifolium</taxon>
    </lineage>
</organism>
<protein>
    <submittedName>
        <fullName evidence="1">Uncharacterized protein</fullName>
    </submittedName>
</protein>
<comment type="caution">
    <text evidence="1">The sequence shown here is derived from an EMBL/GenBank/DDBJ whole genome shotgun (WGS) entry which is preliminary data.</text>
</comment>
<accession>A0A392S1I5</accession>
<dbReference type="EMBL" id="LXQA010308496">
    <property type="protein sequence ID" value="MCI42753.1"/>
    <property type="molecule type" value="Genomic_DNA"/>
</dbReference>
<sequence>VAYGYCQWCCAEPCCLHTSTYVTCAQLASGPVLPIQFVVSTIGHFVSAISSMSSLQKSPRVVHQNLATF</sequence>
<proteinExistence type="predicted"/>
<keyword evidence="2" id="KW-1185">Reference proteome</keyword>
<dbReference type="Proteomes" id="UP000265520">
    <property type="component" value="Unassembled WGS sequence"/>
</dbReference>
<reference evidence="1 2" key="1">
    <citation type="journal article" date="2018" name="Front. Plant Sci.">
        <title>Red Clover (Trifolium pratense) and Zigzag Clover (T. medium) - A Picture of Genomic Similarities and Differences.</title>
        <authorList>
            <person name="Dluhosova J."/>
            <person name="Istvanek J."/>
            <person name="Nedelnik J."/>
            <person name="Repkova J."/>
        </authorList>
    </citation>
    <scope>NUCLEOTIDE SEQUENCE [LARGE SCALE GENOMIC DNA]</scope>
    <source>
        <strain evidence="2">cv. 10/8</strain>
        <tissue evidence="1">Leaf</tissue>
    </source>
</reference>
<evidence type="ECO:0000313" key="1">
    <source>
        <dbReference type="EMBL" id="MCI42753.1"/>
    </source>
</evidence>
<name>A0A392S1I5_9FABA</name>
<feature type="non-terminal residue" evidence="1">
    <location>
        <position position="1"/>
    </location>
</feature>